<keyword evidence="1" id="KW-0175">Coiled coil</keyword>
<comment type="caution">
    <text evidence="2">The sequence shown here is derived from an EMBL/GenBank/DDBJ whole genome shotgun (WGS) entry which is preliminary data.</text>
</comment>
<organism evidence="2 3">
    <name type="scientific">Motilibacter rhizosphaerae</name>
    <dbReference type="NCBI Taxonomy" id="598652"/>
    <lineage>
        <taxon>Bacteria</taxon>
        <taxon>Bacillati</taxon>
        <taxon>Actinomycetota</taxon>
        <taxon>Actinomycetes</taxon>
        <taxon>Motilibacterales</taxon>
        <taxon>Motilibacteraceae</taxon>
        <taxon>Motilibacter</taxon>
    </lineage>
</organism>
<accession>A0A4Q7NSM0</accession>
<dbReference type="AlphaFoldDB" id="A0A4Q7NSM0"/>
<sequence length="382" mass="41247">MQAFYRMDSAQRAVTVASAAYSRLEPGPDAGRMAAELAPLDAEAEQVAARYIATLDRFDLELPSTDPAAAVPALDEATWALEAAATRLEQLQGRYAPALERADRALVEATARVQEARAALERARSAVAALDPVPHDVADLLRGAEQAAQGIAGGAVQQGPEAARRAAEEVRRSADRVVQAASTLGERSAALERRLASLGVRVDAVAYRAEALAPDLSTLRRDFVEPSWRDVEGALAAARPLLAALPDRVADLRRLLHAGEVGRAEEQVRQLVSDLERAEAAVDGVGRRLQALRAVESRPREPLERARFAVRDAQRLVVGSGKEAPRPAWVARLDGLVARLEQLEHGLGVRGHRDWWAYAAELGSIERTAAQVVDDVRRARGR</sequence>
<evidence type="ECO:0000256" key="1">
    <source>
        <dbReference type="SAM" id="Coils"/>
    </source>
</evidence>
<name>A0A4Q7NSM0_9ACTN</name>
<evidence type="ECO:0000313" key="2">
    <source>
        <dbReference type="EMBL" id="RZS90097.1"/>
    </source>
</evidence>
<gene>
    <name evidence="2" type="ORF">EV189_1880</name>
</gene>
<dbReference type="Proteomes" id="UP000293638">
    <property type="component" value="Unassembled WGS sequence"/>
</dbReference>
<evidence type="ECO:0000313" key="3">
    <source>
        <dbReference type="Proteomes" id="UP000293638"/>
    </source>
</evidence>
<feature type="coiled-coil region" evidence="1">
    <location>
        <begin position="74"/>
        <end position="126"/>
    </location>
</feature>
<proteinExistence type="predicted"/>
<dbReference type="EMBL" id="SGXD01000002">
    <property type="protein sequence ID" value="RZS90097.1"/>
    <property type="molecule type" value="Genomic_DNA"/>
</dbReference>
<keyword evidence="3" id="KW-1185">Reference proteome</keyword>
<protein>
    <submittedName>
        <fullName evidence="2">Uncharacterized protein</fullName>
    </submittedName>
</protein>
<feature type="coiled-coil region" evidence="1">
    <location>
        <begin position="261"/>
        <end position="295"/>
    </location>
</feature>
<reference evidence="2 3" key="1">
    <citation type="submission" date="2019-02" db="EMBL/GenBank/DDBJ databases">
        <title>Genomic Encyclopedia of Type Strains, Phase IV (KMG-IV): sequencing the most valuable type-strain genomes for metagenomic binning, comparative biology and taxonomic classification.</title>
        <authorList>
            <person name="Goeker M."/>
        </authorList>
    </citation>
    <scope>NUCLEOTIDE SEQUENCE [LARGE SCALE GENOMIC DNA]</scope>
    <source>
        <strain evidence="2 3">DSM 45622</strain>
    </source>
</reference>